<protein>
    <submittedName>
        <fullName evidence="1">RCG61653</fullName>
    </submittedName>
</protein>
<dbReference type="EMBL" id="CH473947">
    <property type="protein sequence ID" value="EDM03741.1"/>
    <property type="molecule type" value="Genomic_DNA"/>
</dbReference>
<evidence type="ECO:0000313" key="2">
    <source>
        <dbReference type="Proteomes" id="UP000234681"/>
    </source>
</evidence>
<name>A6HCI6_RAT</name>
<dbReference type="AlphaFoldDB" id="A6HCI6"/>
<accession>A6HCI6</accession>
<reference evidence="2" key="1">
    <citation type="submission" date="2005-09" db="EMBL/GenBank/DDBJ databases">
        <authorList>
            <person name="Mural R.J."/>
            <person name="Li P.W."/>
            <person name="Adams M.D."/>
            <person name="Amanatides P.G."/>
            <person name="Baden-Tillson H."/>
            <person name="Barnstead M."/>
            <person name="Chin S.H."/>
            <person name="Dew I."/>
            <person name="Evans C.A."/>
            <person name="Ferriera S."/>
            <person name="Flanigan M."/>
            <person name="Fosler C."/>
            <person name="Glodek A."/>
            <person name="Gu Z."/>
            <person name="Holt R.A."/>
            <person name="Jennings D."/>
            <person name="Kraft C.L."/>
            <person name="Lu F."/>
            <person name="Nguyen T."/>
            <person name="Nusskern D.R."/>
            <person name="Pfannkoch C.M."/>
            <person name="Sitter C."/>
            <person name="Sutton G.G."/>
            <person name="Venter J.C."/>
            <person name="Wang Z."/>
            <person name="Woodage T."/>
            <person name="Zheng X.H."/>
            <person name="Zhong F."/>
        </authorList>
    </citation>
    <scope>NUCLEOTIDE SEQUENCE [LARGE SCALE GENOMIC DNA]</scope>
    <source>
        <strain>BN</strain>
        <strain evidence="2">Sprague-Dawley</strain>
    </source>
</reference>
<proteinExistence type="predicted"/>
<organism evidence="1 2">
    <name type="scientific">Rattus norvegicus</name>
    <name type="common">Rat</name>
    <dbReference type="NCBI Taxonomy" id="10116"/>
    <lineage>
        <taxon>Eukaryota</taxon>
        <taxon>Metazoa</taxon>
        <taxon>Chordata</taxon>
        <taxon>Craniata</taxon>
        <taxon>Vertebrata</taxon>
        <taxon>Euteleostomi</taxon>
        <taxon>Mammalia</taxon>
        <taxon>Eutheria</taxon>
        <taxon>Euarchontoglires</taxon>
        <taxon>Glires</taxon>
        <taxon>Rodentia</taxon>
        <taxon>Myomorpha</taxon>
        <taxon>Muroidea</taxon>
        <taxon>Muridae</taxon>
        <taxon>Murinae</taxon>
        <taxon>Rattus</taxon>
    </lineage>
</organism>
<dbReference type="Proteomes" id="UP000234681">
    <property type="component" value="Chromosome 6"/>
</dbReference>
<gene>
    <name evidence="1" type="ORF">rCG_61653</name>
</gene>
<evidence type="ECO:0000313" key="1">
    <source>
        <dbReference type="EMBL" id="EDM03741.1"/>
    </source>
</evidence>
<sequence length="117" mass="13086">MLNWGSRRPSQKQHIGCDHKPPWLWSLGLPYVPHDLSDLSEVHDGRLCPHPYLPCSFPCLLTSLWPAPLLLLTPLLSCALRLLLLFEFSLYCSTLSSTSSPSLCRCVGTIRPEGKAM</sequence>